<dbReference type="InterPro" id="IPR005301">
    <property type="entry name" value="MOB_kinase_act_fam"/>
</dbReference>
<dbReference type="Pfam" id="PF03637">
    <property type="entry name" value="Mob1_phocein"/>
    <property type="match status" value="1"/>
</dbReference>
<feature type="binding site" evidence="1">
    <location>
        <position position="99"/>
    </location>
    <ligand>
        <name>Zn(2+)</name>
        <dbReference type="ChEBI" id="CHEBI:29105"/>
    </ligand>
</feature>
<reference evidence="3" key="1">
    <citation type="submission" date="2021-10" db="EMBL/GenBank/DDBJ databases">
        <title>Tropical sea cucumber genome reveals ecological adaptation and Cuvierian tubules defense mechanism.</title>
        <authorList>
            <person name="Chen T."/>
        </authorList>
    </citation>
    <scope>NUCLEOTIDE SEQUENCE</scope>
    <source>
        <strain evidence="3">Nanhai2018</strain>
        <tissue evidence="3">Muscle</tissue>
    </source>
</reference>
<feature type="binding site" evidence="1">
    <location>
        <position position="179"/>
    </location>
    <ligand>
        <name>Zn(2+)</name>
        <dbReference type="ChEBI" id="CHEBI:29105"/>
    </ligand>
</feature>
<evidence type="ECO:0000256" key="1">
    <source>
        <dbReference type="PIRSR" id="PIRSR605301-1"/>
    </source>
</evidence>
<evidence type="ECO:0000313" key="3">
    <source>
        <dbReference type="EMBL" id="KAJ8023864.1"/>
    </source>
</evidence>
<dbReference type="SMART" id="SM01388">
    <property type="entry name" value="Mob1_phocein"/>
    <property type="match status" value="1"/>
</dbReference>
<comment type="caution">
    <text evidence="3">The sequence shown here is derived from an EMBL/GenBank/DDBJ whole genome shotgun (WGS) entry which is preliminary data.</text>
</comment>
<feature type="region of interest" description="Disordered" evidence="2">
    <location>
        <begin position="227"/>
        <end position="263"/>
    </location>
</feature>
<keyword evidence="4" id="KW-1185">Reference proteome</keyword>
<organism evidence="3 4">
    <name type="scientific">Holothuria leucospilota</name>
    <name type="common">Black long sea cucumber</name>
    <name type="synonym">Mertensiothuria leucospilota</name>
    <dbReference type="NCBI Taxonomy" id="206669"/>
    <lineage>
        <taxon>Eukaryota</taxon>
        <taxon>Metazoa</taxon>
        <taxon>Echinodermata</taxon>
        <taxon>Eleutherozoa</taxon>
        <taxon>Echinozoa</taxon>
        <taxon>Holothuroidea</taxon>
        <taxon>Aspidochirotacea</taxon>
        <taxon>Aspidochirotida</taxon>
        <taxon>Holothuriidae</taxon>
        <taxon>Holothuria</taxon>
    </lineage>
</organism>
<keyword evidence="1" id="KW-0862">Zinc</keyword>
<sequence>MSDLATYLPRSLQEGMDWLIGRTSRKDKKTPPLSEEPRPYLDPQYSKAKVIDLDIREIVRLPTGFEYNEWIGSTTLSFFNNINILYSVLVNDYCNNESCPSMSAPNNVQYTWQDEKGKKAKCTAPQYIEYAMSYAERQFKDENVFPTKYGQVFPADFQSIIQRINRYFFHLLAHIYHSHFLHLLQFELHCHLNSIFCHYVHFLQEFDMLDPKDTYVLEDLIEVLQLNNKESQPSEPLGETSDSDKERGNINSIDSKAGATPEQ</sequence>
<dbReference type="EMBL" id="JAIZAY010000019">
    <property type="protein sequence ID" value="KAJ8023864.1"/>
    <property type="molecule type" value="Genomic_DNA"/>
</dbReference>
<dbReference type="InterPro" id="IPR036703">
    <property type="entry name" value="MOB_kinase_act_sf"/>
</dbReference>
<dbReference type="Proteomes" id="UP001152320">
    <property type="component" value="Chromosome 19"/>
</dbReference>
<dbReference type="Gene3D" id="1.20.140.30">
    <property type="entry name" value="MOB kinase activator"/>
    <property type="match status" value="1"/>
</dbReference>
<feature type="binding site" evidence="1">
    <location>
        <position position="174"/>
    </location>
    <ligand>
        <name>Zn(2+)</name>
        <dbReference type="ChEBI" id="CHEBI:29105"/>
    </ligand>
</feature>
<dbReference type="OrthoDB" id="8170117at2759"/>
<dbReference type="AlphaFoldDB" id="A0A9Q0YNJ6"/>
<proteinExistence type="predicted"/>
<accession>A0A9Q0YNJ6</accession>
<dbReference type="GO" id="GO:0016301">
    <property type="term" value="F:kinase activity"/>
    <property type="evidence" value="ECO:0007669"/>
    <property type="project" value="UniProtKB-KW"/>
</dbReference>
<dbReference type="SUPFAM" id="SSF101152">
    <property type="entry name" value="Mob1/phocein"/>
    <property type="match status" value="1"/>
</dbReference>
<gene>
    <name evidence="3" type="ORF">HOLleu_36428</name>
</gene>
<protein>
    <submittedName>
        <fullName evidence="3">MOB kinase activator 2</fullName>
    </submittedName>
</protein>
<name>A0A9Q0YNJ6_HOLLE</name>
<keyword evidence="1" id="KW-0479">Metal-binding</keyword>
<dbReference type="PANTHER" id="PTHR22599">
    <property type="entry name" value="MPS ONE BINDER KINASE ACTIVATOR-LIKE MOB"/>
    <property type="match status" value="1"/>
</dbReference>
<keyword evidence="3" id="KW-0808">Transferase</keyword>
<evidence type="ECO:0000256" key="2">
    <source>
        <dbReference type="SAM" id="MobiDB-lite"/>
    </source>
</evidence>
<feature type="binding site" evidence="1">
    <location>
        <position position="94"/>
    </location>
    <ligand>
        <name>Zn(2+)</name>
        <dbReference type="ChEBI" id="CHEBI:29105"/>
    </ligand>
</feature>
<keyword evidence="3" id="KW-0418">Kinase</keyword>
<evidence type="ECO:0000313" key="4">
    <source>
        <dbReference type="Proteomes" id="UP001152320"/>
    </source>
</evidence>